<protein>
    <submittedName>
        <fullName evidence="2">Uncharacterized protein</fullName>
    </submittedName>
</protein>
<dbReference type="Proteomes" id="UP001142055">
    <property type="component" value="Chromosome 1"/>
</dbReference>
<keyword evidence="3" id="KW-1185">Reference proteome</keyword>
<keyword evidence="1" id="KW-0812">Transmembrane</keyword>
<organism evidence="2 3">
    <name type="scientific">Blomia tropicalis</name>
    <name type="common">Mite</name>
    <dbReference type="NCBI Taxonomy" id="40697"/>
    <lineage>
        <taxon>Eukaryota</taxon>
        <taxon>Metazoa</taxon>
        <taxon>Ecdysozoa</taxon>
        <taxon>Arthropoda</taxon>
        <taxon>Chelicerata</taxon>
        <taxon>Arachnida</taxon>
        <taxon>Acari</taxon>
        <taxon>Acariformes</taxon>
        <taxon>Sarcoptiformes</taxon>
        <taxon>Astigmata</taxon>
        <taxon>Glycyphagoidea</taxon>
        <taxon>Echimyopodidae</taxon>
        <taxon>Blomia</taxon>
    </lineage>
</organism>
<feature type="transmembrane region" description="Helical" evidence="1">
    <location>
        <begin position="33"/>
        <end position="53"/>
    </location>
</feature>
<accession>A0A9Q0MFH3</accession>
<evidence type="ECO:0000313" key="3">
    <source>
        <dbReference type="Proteomes" id="UP001142055"/>
    </source>
</evidence>
<keyword evidence="1" id="KW-1133">Transmembrane helix</keyword>
<keyword evidence="1" id="KW-0472">Membrane</keyword>
<evidence type="ECO:0000256" key="1">
    <source>
        <dbReference type="SAM" id="Phobius"/>
    </source>
</evidence>
<reference evidence="2" key="1">
    <citation type="submission" date="2022-12" db="EMBL/GenBank/DDBJ databases">
        <title>Genome assemblies of Blomia tropicalis.</title>
        <authorList>
            <person name="Cui Y."/>
        </authorList>
    </citation>
    <scope>NUCLEOTIDE SEQUENCE</scope>
    <source>
        <tissue evidence="2">Adult mites</tissue>
    </source>
</reference>
<dbReference type="EMBL" id="JAPWDV010000001">
    <property type="protein sequence ID" value="KAJ6225138.1"/>
    <property type="molecule type" value="Genomic_DNA"/>
</dbReference>
<comment type="caution">
    <text evidence="2">The sequence shown here is derived from an EMBL/GenBank/DDBJ whole genome shotgun (WGS) entry which is preliminary data.</text>
</comment>
<gene>
    <name evidence="2" type="ORF">RDWZM_003683</name>
</gene>
<evidence type="ECO:0000313" key="2">
    <source>
        <dbReference type="EMBL" id="KAJ6225138.1"/>
    </source>
</evidence>
<proteinExistence type="predicted"/>
<sequence>MFSIDEHLKGHVLSHLTPGSQSYNLLNNYWDQLVVYLLMCPLQWIHLLHILYWSEWLNYGFATKFAVTIYIVFALIFWEVCRILAFHAIRTASQCEDISELVVRAATCAQLVGTQGYEVAKPQLDKAVESLTNLAGRIRESASKLRK</sequence>
<feature type="transmembrane region" description="Helical" evidence="1">
    <location>
        <begin position="65"/>
        <end position="89"/>
    </location>
</feature>
<name>A0A9Q0MFH3_BLOTA</name>
<dbReference type="AlphaFoldDB" id="A0A9Q0MFH3"/>